<keyword evidence="1" id="KW-0328">Glycosyltransferase</keyword>
<protein>
    <submittedName>
        <fullName evidence="4">Glycosyltransferase family 4 protein</fullName>
    </submittedName>
</protein>
<dbReference type="EMBL" id="JAPVER010000020">
    <property type="protein sequence ID" value="MCZ3367484.1"/>
    <property type="molecule type" value="Genomic_DNA"/>
</dbReference>
<keyword evidence="2" id="KW-0808">Transferase</keyword>
<evidence type="ECO:0000313" key="5">
    <source>
        <dbReference type="EMBL" id="MCZ3373368.1"/>
    </source>
</evidence>
<evidence type="ECO:0000313" key="6">
    <source>
        <dbReference type="Proteomes" id="UP001068021"/>
    </source>
</evidence>
<dbReference type="Pfam" id="PF00534">
    <property type="entry name" value="Glycos_transf_1"/>
    <property type="match status" value="1"/>
</dbReference>
<dbReference type="CDD" id="cd03801">
    <property type="entry name" value="GT4_PimA-like"/>
    <property type="match status" value="1"/>
</dbReference>
<accession>A0A9E5DM78</accession>
<dbReference type="PANTHER" id="PTHR12526">
    <property type="entry name" value="GLYCOSYLTRANSFERASE"/>
    <property type="match status" value="1"/>
</dbReference>
<evidence type="ECO:0000259" key="3">
    <source>
        <dbReference type="Pfam" id="PF00534"/>
    </source>
</evidence>
<comment type="caution">
    <text evidence="4">The sequence shown here is derived from an EMBL/GenBank/DDBJ whole genome shotgun (WGS) entry which is preliminary data.</text>
</comment>
<organism evidence="4 6">
    <name type="scientific">Methanobacterium veterum</name>
    <dbReference type="NCBI Taxonomy" id="408577"/>
    <lineage>
        <taxon>Archaea</taxon>
        <taxon>Methanobacteriati</taxon>
        <taxon>Methanobacteriota</taxon>
        <taxon>Methanomada group</taxon>
        <taxon>Methanobacteria</taxon>
        <taxon>Methanobacteriales</taxon>
        <taxon>Methanobacteriaceae</taxon>
        <taxon>Methanobacterium</taxon>
    </lineage>
</organism>
<proteinExistence type="predicted"/>
<dbReference type="Proteomes" id="UP001074446">
    <property type="component" value="Unassembled WGS sequence"/>
</dbReference>
<evidence type="ECO:0000313" key="4">
    <source>
        <dbReference type="EMBL" id="MCZ3367484.1"/>
    </source>
</evidence>
<dbReference type="GO" id="GO:0016757">
    <property type="term" value="F:glycosyltransferase activity"/>
    <property type="evidence" value="ECO:0007669"/>
    <property type="project" value="UniProtKB-KW"/>
</dbReference>
<gene>
    <name evidence="5" type="ORF">O3H35_12045</name>
    <name evidence="4" type="ORF">O3H54_16445</name>
</gene>
<keyword evidence="6" id="KW-1185">Reference proteome</keyword>
<dbReference type="Gene3D" id="3.40.50.2000">
    <property type="entry name" value="Glycogen Phosphorylase B"/>
    <property type="match status" value="2"/>
</dbReference>
<dbReference type="SUPFAM" id="SSF53756">
    <property type="entry name" value="UDP-Glycosyltransferase/glycogen phosphorylase"/>
    <property type="match status" value="1"/>
</dbReference>
<dbReference type="RefSeq" id="WP_052376287.1">
    <property type="nucleotide sequence ID" value="NZ_JAPVER010000020.1"/>
</dbReference>
<dbReference type="EMBL" id="JAPVES010000030">
    <property type="protein sequence ID" value="MCZ3373368.1"/>
    <property type="molecule type" value="Genomic_DNA"/>
</dbReference>
<evidence type="ECO:0000256" key="1">
    <source>
        <dbReference type="ARBA" id="ARBA00022676"/>
    </source>
</evidence>
<feature type="domain" description="Glycosyl transferase family 1" evidence="3">
    <location>
        <begin position="192"/>
        <end position="354"/>
    </location>
</feature>
<sequence length="380" mass="44199">MKIIFVHNTAMPYRMPFFKELSERYDIKFIFTQFQRSFKRRGMAIPEIRELKNSDYKILDNRFPMENALRLLFILLTNDFDIVVGSIDYIPPSALVINFLCFFIGKLKGKKTIFWSEEWGWPMHPLRKMVSPFLNYIIHNCDVLMVPGKRHGEHMISLGAPPQKVFILPNATNLTIKASDNLKMEKLRYRWQNQKIILYVGQLRKLKGIHYLIKAFAKLKSKVDNVSLLIIGKGEYEGKLINLCRNLNVDNDTYFLGFVKNEDLGPYYLLADLFVMPSVIDRGFAEAWALVVNEAMTFKTPVISTDAVGCAFEMIENDVNGYVIPEKDENALYRSMLKLLSDDHLMEKMGKSSRVKVEKEFTYEKMVNGFNQAIKFLKIH</sequence>
<dbReference type="AlphaFoldDB" id="A0A9E5DM78"/>
<evidence type="ECO:0000256" key="2">
    <source>
        <dbReference type="ARBA" id="ARBA00022679"/>
    </source>
</evidence>
<dbReference type="Proteomes" id="UP001068021">
    <property type="component" value="Unassembled WGS sequence"/>
</dbReference>
<dbReference type="PANTHER" id="PTHR12526:SF510">
    <property type="entry name" value="D-INOSITOL 3-PHOSPHATE GLYCOSYLTRANSFERASE"/>
    <property type="match status" value="1"/>
</dbReference>
<dbReference type="InterPro" id="IPR001296">
    <property type="entry name" value="Glyco_trans_1"/>
</dbReference>
<name>A0A9E5DM78_9EURY</name>
<reference evidence="4" key="1">
    <citation type="submission" date="2022-12" db="EMBL/GenBank/DDBJ databases">
        <title>Reclassification of two methanogenic archaea species isolated from the Kolyma lowland permafrost.</title>
        <authorList>
            <person name="Trubitsyn V.E."/>
            <person name="Rivkina E.M."/>
            <person name="Shcherbakova V.A."/>
        </authorList>
    </citation>
    <scope>NUCLEOTIDE SEQUENCE</scope>
    <source>
        <strain evidence="4">M2</strain>
        <strain evidence="5">MK4</strain>
    </source>
</reference>